<sequence>MKSSERNRIADEVRCRQKYEVELAQGASHIASMLYPHTLRDAVQETVRAFADRHGREELRVFLSTLASQLEYRGCDDAVPLLQRVAQRTNSARFNEYLATLGSQGPTSKH</sequence>
<dbReference type="RefSeq" id="WP_087647661.1">
    <property type="nucleotide sequence ID" value="NZ_FCON02000085.1"/>
</dbReference>
<name>A0A158KFB3_9BURK</name>
<keyword evidence="2" id="KW-1185">Reference proteome</keyword>
<dbReference type="OrthoDB" id="9108959at2"/>
<organism evidence="1 2">
    <name type="scientific">Caballeronia choica</name>
    <dbReference type="NCBI Taxonomy" id="326476"/>
    <lineage>
        <taxon>Bacteria</taxon>
        <taxon>Pseudomonadati</taxon>
        <taxon>Pseudomonadota</taxon>
        <taxon>Betaproteobacteria</taxon>
        <taxon>Burkholderiales</taxon>
        <taxon>Burkholderiaceae</taxon>
        <taxon>Caballeronia</taxon>
    </lineage>
</organism>
<dbReference type="Proteomes" id="UP000054770">
    <property type="component" value="Unassembled WGS sequence"/>
</dbReference>
<dbReference type="AlphaFoldDB" id="A0A158KFB3"/>
<evidence type="ECO:0000313" key="2">
    <source>
        <dbReference type="Proteomes" id="UP000054770"/>
    </source>
</evidence>
<reference evidence="1" key="1">
    <citation type="submission" date="2016-01" db="EMBL/GenBank/DDBJ databases">
        <authorList>
            <person name="Peeters C."/>
        </authorList>
    </citation>
    <scope>NUCLEOTIDE SEQUENCE [LARGE SCALE GENOMIC DNA]</scope>
    <source>
        <strain evidence="1">LMG 22940</strain>
    </source>
</reference>
<protein>
    <submittedName>
        <fullName evidence="1">Uncharacterized protein</fullName>
    </submittedName>
</protein>
<accession>A0A158KFB3</accession>
<comment type="caution">
    <text evidence="1">The sequence shown here is derived from an EMBL/GenBank/DDBJ whole genome shotgun (WGS) entry which is preliminary data.</text>
</comment>
<gene>
    <name evidence="1" type="ORF">AWB68_05646</name>
</gene>
<dbReference type="EMBL" id="FCON02000085">
    <property type="protein sequence ID" value="SAL79489.1"/>
    <property type="molecule type" value="Genomic_DNA"/>
</dbReference>
<proteinExistence type="predicted"/>
<evidence type="ECO:0000313" key="1">
    <source>
        <dbReference type="EMBL" id="SAL79489.1"/>
    </source>
</evidence>